<dbReference type="InterPro" id="IPR012332">
    <property type="entry name" value="Autotransporter_pectin_lyase_C"/>
</dbReference>
<evidence type="ECO:0000313" key="2">
    <source>
        <dbReference type="EMBL" id="AZS50777.1"/>
    </source>
</evidence>
<dbReference type="NCBIfam" id="TIGR01414">
    <property type="entry name" value="autotrans_barl"/>
    <property type="match status" value="1"/>
</dbReference>
<dbReference type="GO" id="GO:0019867">
    <property type="term" value="C:outer membrane"/>
    <property type="evidence" value="ECO:0007669"/>
    <property type="project" value="InterPro"/>
</dbReference>
<dbReference type="Gene3D" id="2.160.20.20">
    <property type="match status" value="1"/>
</dbReference>
<keyword evidence="3" id="KW-1185">Reference proteome</keyword>
<dbReference type="KEGG" id="emo:DM558_08275"/>
<dbReference type="InterPro" id="IPR011050">
    <property type="entry name" value="Pectin_lyase_fold/virulence"/>
</dbReference>
<dbReference type="InterPro" id="IPR006315">
    <property type="entry name" value="OM_autotransptr_brl_dom"/>
</dbReference>
<dbReference type="Pfam" id="PF03212">
    <property type="entry name" value="Pertactin"/>
    <property type="match status" value="1"/>
</dbReference>
<feature type="domain" description="Pertactin central region" evidence="1">
    <location>
        <begin position="352"/>
        <end position="460"/>
    </location>
</feature>
<protein>
    <submittedName>
        <fullName evidence="2">Autotransporter outer membrane beta-barrel domain-containing protein</fullName>
    </submittedName>
</protein>
<dbReference type="AlphaFoldDB" id="A0A3Q9JJ83"/>
<organism evidence="2 3">
    <name type="scientific">Entomomonas moraniae</name>
    <dbReference type="NCBI Taxonomy" id="2213226"/>
    <lineage>
        <taxon>Bacteria</taxon>
        <taxon>Pseudomonadati</taxon>
        <taxon>Pseudomonadota</taxon>
        <taxon>Gammaproteobacteria</taxon>
        <taxon>Pseudomonadales</taxon>
        <taxon>Pseudomonadaceae</taxon>
        <taxon>Entomomonas</taxon>
    </lineage>
</organism>
<dbReference type="InterPro" id="IPR004899">
    <property type="entry name" value="Pertactin_central"/>
</dbReference>
<dbReference type="SUPFAM" id="SSF51126">
    <property type="entry name" value="Pectin lyase-like"/>
    <property type="match status" value="1"/>
</dbReference>
<reference evidence="3" key="1">
    <citation type="submission" date="2018-06" db="EMBL/GenBank/DDBJ databases">
        <title>Complete genome of Pseudomonas insecticola strain QZS01.</title>
        <authorList>
            <person name="Wang J."/>
            <person name="Su Q."/>
        </authorList>
    </citation>
    <scope>NUCLEOTIDE SEQUENCE [LARGE SCALE GENOMIC DNA]</scope>
    <source>
        <strain evidence="3">QZS01</strain>
    </source>
</reference>
<evidence type="ECO:0000259" key="1">
    <source>
        <dbReference type="Pfam" id="PF03212"/>
    </source>
</evidence>
<name>A0A3Q9JJ83_9GAMM</name>
<proteinExistence type="predicted"/>
<accession>A0A3Q9JJ83</accession>
<evidence type="ECO:0000313" key="3">
    <source>
        <dbReference type="Proteomes" id="UP000273143"/>
    </source>
</evidence>
<gene>
    <name evidence="2" type="ORF">DM558_08275</name>
</gene>
<dbReference type="RefSeq" id="WP_127163375.1">
    <property type="nucleotide sequence ID" value="NZ_CP029822.1"/>
</dbReference>
<sequence>MTGANTTLNLGSNSVLNVSGDGTSIGYGIHAENGSFTQAGNVDINVTTVSGYGVYADSKAKVDLGTGSTIHTETKDGALNASGASTLVADHLTVITTSKAGVNVQSGSTVNLGEGSNITVTGTGTGIYTIGSYSAKSTFTADSLNVKVGAGEGISSGTYGTINIGADSKVEGAGYNIVSASGAGAQVNFKGTQANRNTIINNGNNAGAQATSNGAVNLSNTDIYAQGGASFGLWAASGTINGENTYINSESGNYAIQSVGSTVKVYLTGDTKIDAKSNTLGSAIALGNSGLVDITGKTEINGNMYVENKGVITTDMSTGSTFTGMSMFGDNTSSIDLKMTDSIWDMTYSSQVSNLKIVGSTVNFTKQNSSGSPEYETLTTDTLTGNGTFNMRTDIVGQQGDLLVVNGTANGNYKLNIANNGSSNTTGTETLTVVNTGTNNANFTLKNKVELGAYEYGLREVTGSPNDLELYASEEGVVL</sequence>
<dbReference type="EMBL" id="CP029822">
    <property type="protein sequence ID" value="AZS50777.1"/>
    <property type="molecule type" value="Genomic_DNA"/>
</dbReference>
<dbReference type="Proteomes" id="UP000273143">
    <property type="component" value="Chromosome"/>
</dbReference>